<reference evidence="2 3" key="1">
    <citation type="journal article" date="2010" name="Int. J. Syst. Evol. Microbiol.">
        <title>Bacillus horneckiae sp. nov., isolated from a spacecraft-assembly clean room.</title>
        <authorList>
            <person name="Vaishampayan P."/>
            <person name="Probst A."/>
            <person name="Krishnamurthi S."/>
            <person name="Ghosh S."/>
            <person name="Osman S."/>
            <person name="McDowall A."/>
            <person name="Ruckmani A."/>
            <person name="Mayilraj S."/>
            <person name="Venkateswaran K."/>
        </authorList>
    </citation>
    <scope>NUCLEOTIDE SEQUENCE [LARGE SCALE GENOMIC DNA]</scope>
    <source>
        <strain evidence="3">1PO1SC</strain>
    </source>
</reference>
<feature type="chain" id="PRO_5039049041" evidence="1">
    <location>
        <begin position="21"/>
        <end position="75"/>
    </location>
</feature>
<dbReference type="EMBL" id="PISD01000036">
    <property type="protein sequence ID" value="PKG27805.1"/>
    <property type="molecule type" value="Genomic_DNA"/>
</dbReference>
<dbReference type="Proteomes" id="UP000233343">
    <property type="component" value="Unassembled WGS sequence"/>
</dbReference>
<dbReference type="RefSeq" id="WP_066190695.1">
    <property type="nucleotide sequence ID" value="NZ_JAFDQP010000012.1"/>
</dbReference>
<evidence type="ECO:0000256" key="1">
    <source>
        <dbReference type="SAM" id="SignalP"/>
    </source>
</evidence>
<proteinExistence type="predicted"/>
<evidence type="ECO:0000313" key="2">
    <source>
        <dbReference type="EMBL" id="PKG27805.1"/>
    </source>
</evidence>
<name>A0A2N0ZE79_9BACI</name>
<feature type="signal peptide" evidence="1">
    <location>
        <begin position="1"/>
        <end position="20"/>
    </location>
</feature>
<accession>A0A2N0ZE79</accession>
<organism evidence="2 3">
    <name type="scientific">Cytobacillus horneckiae</name>
    <dbReference type="NCBI Taxonomy" id="549687"/>
    <lineage>
        <taxon>Bacteria</taxon>
        <taxon>Bacillati</taxon>
        <taxon>Bacillota</taxon>
        <taxon>Bacilli</taxon>
        <taxon>Bacillales</taxon>
        <taxon>Bacillaceae</taxon>
        <taxon>Cytobacillus</taxon>
    </lineage>
</organism>
<evidence type="ECO:0000313" key="3">
    <source>
        <dbReference type="Proteomes" id="UP000233343"/>
    </source>
</evidence>
<protein>
    <submittedName>
        <fullName evidence="2">Uncharacterized protein</fullName>
    </submittedName>
</protein>
<keyword evidence="3" id="KW-1185">Reference proteome</keyword>
<gene>
    <name evidence="2" type="ORF">CWS20_17075</name>
</gene>
<sequence>MLKIKALTAISIFSIMFAGAWIINQAEVDDFYIIAPNNQPEQNVNDSVEIIDEEFKAGNDLEFGPREYVKIRRIS</sequence>
<keyword evidence="1" id="KW-0732">Signal</keyword>
<dbReference type="AlphaFoldDB" id="A0A2N0ZE79"/>
<comment type="caution">
    <text evidence="2">The sequence shown here is derived from an EMBL/GenBank/DDBJ whole genome shotgun (WGS) entry which is preliminary data.</text>
</comment>